<organism evidence="3 4">
    <name type="scientific">Aplosporella prunicola CBS 121167</name>
    <dbReference type="NCBI Taxonomy" id="1176127"/>
    <lineage>
        <taxon>Eukaryota</taxon>
        <taxon>Fungi</taxon>
        <taxon>Dikarya</taxon>
        <taxon>Ascomycota</taxon>
        <taxon>Pezizomycotina</taxon>
        <taxon>Dothideomycetes</taxon>
        <taxon>Dothideomycetes incertae sedis</taxon>
        <taxon>Botryosphaeriales</taxon>
        <taxon>Aplosporellaceae</taxon>
        <taxon>Aplosporella</taxon>
    </lineage>
</organism>
<dbReference type="EMBL" id="ML995477">
    <property type="protein sequence ID" value="KAF2145773.1"/>
    <property type="molecule type" value="Genomic_DNA"/>
</dbReference>
<feature type="region of interest" description="Disordered" evidence="1">
    <location>
        <begin position="322"/>
        <end position="348"/>
    </location>
</feature>
<dbReference type="RefSeq" id="XP_033401485.1">
    <property type="nucleotide sequence ID" value="XM_033541799.1"/>
</dbReference>
<evidence type="ECO:0000256" key="1">
    <source>
        <dbReference type="SAM" id="MobiDB-lite"/>
    </source>
</evidence>
<gene>
    <name evidence="3" type="ORF">K452DRAFT_295342</name>
</gene>
<dbReference type="Proteomes" id="UP000799438">
    <property type="component" value="Unassembled WGS sequence"/>
</dbReference>
<keyword evidence="2" id="KW-0812">Transmembrane</keyword>
<keyword evidence="2" id="KW-0472">Membrane</keyword>
<dbReference type="OrthoDB" id="5429716at2759"/>
<accession>A0A6A6BQR9</accession>
<proteinExistence type="predicted"/>
<reference evidence="3" key="1">
    <citation type="journal article" date="2020" name="Stud. Mycol.">
        <title>101 Dothideomycetes genomes: a test case for predicting lifestyles and emergence of pathogens.</title>
        <authorList>
            <person name="Haridas S."/>
            <person name="Albert R."/>
            <person name="Binder M."/>
            <person name="Bloem J."/>
            <person name="Labutti K."/>
            <person name="Salamov A."/>
            <person name="Andreopoulos B."/>
            <person name="Baker S."/>
            <person name="Barry K."/>
            <person name="Bills G."/>
            <person name="Bluhm B."/>
            <person name="Cannon C."/>
            <person name="Castanera R."/>
            <person name="Culley D."/>
            <person name="Daum C."/>
            <person name="Ezra D."/>
            <person name="Gonzalez J."/>
            <person name="Henrissat B."/>
            <person name="Kuo A."/>
            <person name="Liang C."/>
            <person name="Lipzen A."/>
            <person name="Lutzoni F."/>
            <person name="Magnuson J."/>
            <person name="Mondo S."/>
            <person name="Nolan M."/>
            <person name="Ohm R."/>
            <person name="Pangilinan J."/>
            <person name="Park H.-J."/>
            <person name="Ramirez L."/>
            <person name="Alfaro M."/>
            <person name="Sun H."/>
            <person name="Tritt A."/>
            <person name="Yoshinaga Y."/>
            <person name="Zwiers L.-H."/>
            <person name="Turgeon B."/>
            <person name="Goodwin S."/>
            <person name="Spatafora J."/>
            <person name="Crous P."/>
            <person name="Grigoriev I."/>
        </authorList>
    </citation>
    <scope>NUCLEOTIDE SEQUENCE</scope>
    <source>
        <strain evidence="3">CBS 121167</strain>
    </source>
</reference>
<feature type="region of interest" description="Disordered" evidence="1">
    <location>
        <begin position="207"/>
        <end position="227"/>
    </location>
</feature>
<dbReference type="AlphaFoldDB" id="A0A6A6BQR9"/>
<evidence type="ECO:0000313" key="4">
    <source>
        <dbReference type="Proteomes" id="UP000799438"/>
    </source>
</evidence>
<name>A0A6A6BQR9_9PEZI</name>
<protein>
    <submittedName>
        <fullName evidence="3">Uncharacterized protein</fullName>
    </submittedName>
</protein>
<feature type="compositionally biased region" description="Basic and acidic residues" evidence="1">
    <location>
        <begin position="323"/>
        <end position="338"/>
    </location>
</feature>
<feature type="compositionally biased region" description="Polar residues" evidence="1">
    <location>
        <begin position="207"/>
        <end position="217"/>
    </location>
</feature>
<dbReference type="GeneID" id="54299296"/>
<evidence type="ECO:0000256" key="2">
    <source>
        <dbReference type="SAM" id="Phobius"/>
    </source>
</evidence>
<sequence length="348" mass="37438">MTSTTETTPQSGTVLGPLTTTFTQPKGCSIFNEYRHTKSSWALAWQAQRCHDVIEDDNACWPTATTSAPAPPLNGWGYYSPGLVCPVGYTTACAAGATPSDIGRNVPSFAFQFAFDEDEAVYGCCPTGFSCDMKWHKRIQTCRRDASAGATFTAVYCESGKSQEYGVWTVPMTQDGVFTVSTVVLHAPLFQLNRRAFDLPASTTPASNLTAASASEPSQRHDTDSKTFSTGTKAGIGVGVTLAAFALLAAIAFFLRRRRRGRHSPEDTVTVYHEKVGEQCVEAPADPAAPRELDSYDTARYAELDTGGTAWHVELESGAVKFGADEKQEGDGVERQGSSEEGGFSFRA</sequence>
<keyword evidence="4" id="KW-1185">Reference proteome</keyword>
<keyword evidence="2" id="KW-1133">Transmembrane helix</keyword>
<feature type="transmembrane region" description="Helical" evidence="2">
    <location>
        <begin position="234"/>
        <end position="255"/>
    </location>
</feature>
<evidence type="ECO:0000313" key="3">
    <source>
        <dbReference type="EMBL" id="KAF2145773.1"/>
    </source>
</evidence>